<reference evidence="3 4" key="1">
    <citation type="submission" date="2020-07" db="EMBL/GenBank/DDBJ databases">
        <title>Definition of the novel symbiovar canariense within Mesorhizobium novociceri, a new species of genus Mesorhizobium nodulating Cicer canariense in the Caldera de Taburiente National Park (La Palma, Canary Islands).</title>
        <authorList>
            <person name="Leon-Barrios M."/>
            <person name="Perez-Yepez J."/>
            <person name="Flores-Felix J.D."/>
            <person name="Ramirez-Baena M.H."/>
            <person name="Pulido-Suarez L."/>
            <person name="Igual J.M."/>
            <person name="Velazquez E."/>
            <person name="Peix A."/>
        </authorList>
    </citation>
    <scope>NUCLEOTIDE SEQUENCE [LARGE SCALE GENOMIC DNA]</scope>
    <source>
        <strain evidence="3 4">CCANP35</strain>
    </source>
</reference>
<dbReference type="EMBL" id="JACDTY010000007">
    <property type="protein sequence ID" value="MBA1141736.1"/>
    <property type="molecule type" value="Genomic_DNA"/>
</dbReference>
<organism evidence="3 4">
    <name type="scientific">Mesorhizobium neociceri</name>
    <dbReference type="NCBI Taxonomy" id="1307853"/>
    <lineage>
        <taxon>Bacteria</taxon>
        <taxon>Pseudomonadati</taxon>
        <taxon>Pseudomonadota</taxon>
        <taxon>Alphaproteobacteria</taxon>
        <taxon>Hyphomicrobiales</taxon>
        <taxon>Phyllobacteriaceae</taxon>
        <taxon>Mesorhizobium</taxon>
    </lineage>
</organism>
<evidence type="ECO:0000256" key="2">
    <source>
        <dbReference type="SAM" id="SignalP"/>
    </source>
</evidence>
<evidence type="ECO:0000313" key="3">
    <source>
        <dbReference type="EMBL" id="MBA1141736.1"/>
    </source>
</evidence>
<feature type="signal peptide" evidence="2">
    <location>
        <begin position="1"/>
        <end position="21"/>
    </location>
</feature>
<protein>
    <submittedName>
        <fullName evidence="3">Uncharacterized protein</fullName>
    </submittedName>
</protein>
<accession>A0A838B543</accession>
<dbReference type="RefSeq" id="WP_181058616.1">
    <property type="nucleotide sequence ID" value="NZ_JACDTY010000007.1"/>
</dbReference>
<evidence type="ECO:0000256" key="1">
    <source>
        <dbReference type="SAM" id="MobiDB-lite"/>
    </source>
</evidence>
<feature type="region of interest" description="Disordered" evidence="1">
    <location>
        <begin position="113"/>
        <end position="132"/>
    </location>
</feature>
<gene>
    <name evidence="3" type="ORF">H0241_15920</name>
</gene>
<keyword evidence="2" id="KW-0732">Signal</keyword>
<sequence length="171" mass="19051">MRRVITIVLAAAPSLCGPAMADWQFTKWGQSPAEVMSLSKIALKQSTAQEQADYALPAIRGVPMLNGIYTTEEFKAPVWLYFDHDKLSGVYLRIPDGETANLIGGRLSNQYGAPTDKEHRAADGCERDAKSWNDSKRGNRVRFYWQVCDTGFQNYVLLYVPLEQSGVDSGL</sequence>
<dbReference type="AlphaFoldDB" id="A0A838B543"/>
<evidence type="ECO:0000313" key="4">
    <source>
        <dbReference type="Proteomes" id="UP000558284"/>
    </source>
</evidence>
<dbReference type="Proteomes" id="UP000558284">
    <property type="component" value="Unassembled WGS sequence"/>
</dbReference>
<keyword evidence="4" id="KW-1185">Reference proteome</keyword>
<feature type="chain" id="PRO_5032369321" evidence="2">
    <location>
        <begin position="22"/>
        <end position="171"/>
    </location>
</feature>
<proteinExistence type="predicted"/>
<feature type="compositionally biased region" description="Basic and acidic residues" evidence="1">
    <location>
        <begin position="115"/>
        <end position="132"/>
    </location>
</feature>
<comment type="caution">
    <text evidence="3">The sequence shown here is derived from an EMBL/GenBank/DDBJ whole genome shotgun (WGS) entry which is preliminary data.</text>
</comment>
<name>A0A838B543_9HYPH</name>